<accession>A0A9X3DXQ9</accession>
<dbReference type="RefSeq" id="WP_266336839.1">
    <property type="nucleotide sequence ID" value="NZ_JAPKNK010000001.1"/>
</dbReference>
<protein>
    <submittedName>
        <fullName evidence="2">TerB family tellurite resistance protein</fullName>
    </submittedName>
</protein>
<evidence type="ECO:0000313" key="3">
    <source>
        <dbReference type="Proteomes" id="UP001144805"/>
    </source>
</evidence>
<dbReference type="Pfam" id="PF05099">
    <property type="entry name" value="TerB"/>
    <property type="match status" value="1"/>
</dbReference>
<dbReference type="InterPro" id="IPR007791">
    <property type="entry name" value="DjlA_N"/>
</dbReference>
<name>A0A9X3DXQ9_9HYPH</name>
<evidence type="ECO:0000259" key="1">
    <source>
        <dbReference type="Pfam" id="PF05099"/>
    </source>
</evidence>
<dbReference type="CDD" id="cd07313">
    <property type="entry name" value="terB_like_2"/>
    <property type="match status" value="1"/>
</dbReference>
<feature type="domain" description="Co-chaperone DjlA N-terminal" evidence="1">
    <location>
        <begin position="27"/>
        <end position="143"/>
    </location>
</feature>
<dbReference type="EMBL" id="JAPKNK010000001">
    <property type="protein sequence ID" value="MCX5567866.1"/>
    <property type="molecule type" value="Genomic_DNA"/>
</dbReference>
<dbReference type="Gene3D" id="1.10.3680.10">
    <property type="entry name" value="TerB-like"/>
    <property type="match status" value="1"/>
</dbReference>
<dbReference type="InterPro" id="IPR029024">
    <property type="entry name" value="TerB-like"/>
</dbReference>
<keyword evidence="3" id="KW-1185">Reference proteome</keyword>
<dbReference type="SUPFAM" id="SSF158682">
    <property type="entry name" value="TerB-like"/>
    <property type="match status" value="1"/>
</dbReference>
<sequence>MLNVLRNFIAELTGEAPARRFGENDHRLAAAALLYHVVAVDGEVSEAERVRLHDLLKARFGLDEEATDDLMRAAEQADDEAVDFYRFTSVLKSQLEEIDREQVVAMMWDLVYADGRLTEFEDNAIWRVADLLGVSGRARLRLKKIVQSGGNAVEMLVPPKE</sequence>
<organism evidence="2 3">
    <name type="scientific">Kaistia nematophila</name>
    <dbReference type="NCBI Taxonomy" id="2994654"/>
    <lineage>
        <taxon>Bacteria</taxon>
        <taxon>Pseudomonadati</taxon>
        <taxon>Pseudomonadota</taxon>
        <taxon>Alphaproteobacteria</taxon>
        <taxon>Hyphomicrobiales</taxon>
        <taxon>Kaistiaceae</taxon>
        <taxon>Kaistia</taxon>
    </lineage>
</organism>
<gene>
    <name evidence="2" type="ORF">OSH07_01525</name>
</gene>
<comment type="caution">
    <text evidence="2">The sequence shown here is derived from an EMBL/GenBank/DDBJ whole genome shotgun (WGS) entry which is preliminary data.</text>
</comment>
<dbReference type="AlphaFoldDB" id="A0A9X3DXQ9"/>
<evidence type="ECO:0000313" key="2">
    <source>
        <dbReference type="EMBL" id="MCX5567866.1"/>
    </source>
</evidence>
<proteinExistence type="predicted"/>
<reference evidence="2" key="1">
    <citation type="submission" date="2022-11" db="EMBL/GenBank/DDBJ databases">
        <title>Biodiversity and phylogenetic relationships of bacteria.</title>
        <authorList>
            <person name="Machado R.A.R."/>
            <person name="Bhat A."/>
            <person name="Loulou A."/>
            <person name="Kallel S."/>
        </authorList>
    </citation>
    <scope>NUCLEOTIDE SEQUENCE</scope>
    <source>
        <strain evidence="2">K-TC2</strain>
    </source>
</reference>
<dbReference type="Proteomes" id="UP001144805">
    <property type="component" value="Unassembled WGS sequence"/>
</dbReference>